<dbReference type="GO" id="GO:0008380">
    <property type="term" value="P:RNA splicing"/>
    <property type="evidence" value="ECO:0007669"/>
    <property type="project" value="InterPro"/>
</dbReference>
<evidence type="ECO:0000256" key="1">
    <source>
        <dbReference type="ARBA" id="ARBA00022737"/>
    </source>
</evidence>
<sequence length="630" mass="71400">MKLYFLLKTLIITHFPLLSDTVAMYRSKAVMSSLRNAYSKFSNRSYLSRVEVGFSSNSSSSSINSPWQFRFFTSKPESMLQLVLENDWSKQVAEGLRKPDTPLTHETAIYVLRKLAKHPEKAYSFLNWVIRESDLTPTSPLYSTLLRMILVQQRPMKRFWTTLADMEQGGFCLDEETYKTVYTLLNRESYKDATALARFQERLLEDNAMSVVADSVSASVSQRDWSCEVERELQGMKLPLSDNFVIRVLKGLKEHPLKAFSFLRWVVGGGCCYNKHSTVTYNAALRVLAGPSSVAEFWSVVAEMKEAGHEVDFDTYVKVSRQFQMCRMMIEAVKLYEFMTNGPFKPSVEDCGLLLRSLSAGSNPDLGLGYRVSRKYVSSGKPLSKAVYDGIHGYLTSVGRFGEAEEVMKGMRDAGKDPDNVTYSQLVFGLCKAKRLEEACGVVVDQMEADGCLPDVKTWTVLIRGHFENGEADKAFACFENMVEKGIGIDSGLLDVMVGMFLSQNRVEEACEFLKEKVRNANNNVKAWRSTYKGVIDKLNEIKKGEEVLDLVGMMKKQNHTAYAKERFDDGYHATKFGTGEDAKMLEVRSSKYYPPSFVDVFLAFYGVPGLKALKTIFLRRTRMNPYRPE</sequence>
<keyword evidence="5" id="KW-1185">Reference proteome</keyword>
<protein>
    <submittedName>
        <fullName evidence="6">Pentatricopeptide repeat-containing protein At3g48250, chloroplastic-like</fullName>
    </submittedName>
</protein>
<organism evidence="5 6">
    <name type="scientific">Raphanus sativus</name>
    <name type="common">Radish</name>
    <name type="synonym">Raphanus raphanistrum var. sativus</name>
    <dbReference type="NCBI Taxonomy" id="3726"/>
    <lineage>
        <taxon>Eukaryota</taxon>
        <taxon>Viridiplantae</taxon>
        <taxon>Streptophyta</taxon>
        <taxon>Embryophyta</taxon>
        <taxon>Tracheophyta</taxon>
        <taxon>Spermatophyta</taxon>
        <taxon>Magnoliopsida</taxon>
        <taxon>eudicotyledons</taxon>
        <taxon>Gunneridae</taxon>
        <taxon>Pentapetalae</taxon>
        <taxon>rosids</taxon>
        <taxon>malvids</taxon>
        <taxon>Brassicales</taxon>
        <taxon>Brassicaceae</taxon>
        <taxon>Brassiceae</taxon>
        <taxon>Raphanus</taxon>
    </lineage>
</organism>
<evidence type="ECO:0000313" key="6">
    <source>
        <dbReference type="RefSeq" id="XP_018438115.2"/>
    </source>
</evidence>
<name>A0A6J0JQZ2_RAPSA</name>
<dbReference type="KEGG" id="rsz:108810501"/>
<keyword evidence="4" id="KW-0732">Signal</keyword>
<feature type="repeat" description="PPR" evidence="2">
    <location>
        <begin position="419"/>
        <end position="454"/>
    </location>
</feature>
<evidence type="ECO:0000256" key="2">
    <source>
        <dbReference type="PROSITE-ProRule" id="PRU00708"/>
    </source>
</evidence>
<dbReference type="OrthoDB" id="185373at2759"/>
<dbReference type="Proteomes" id="UP000504610">
    <property type="component" value="Chromosome 6"/>
</dbReference>
<dbReference type="PANTHER" id="PTHR47003">
    <property type="entry name" value="OS01G0970900 PROTEIN"/>
    <property type="match status" value="1"/>
</dbReference>
<feature type="signal peptide" evidence="4">
    <location>
        <begin position="1"/>
        <end position="21"/>
    </location>
</feature>
<dbReference type="PROSITE" id="PS51375">
    <property type="entry name" value="PPR"/>
    <property type="match status" value="2"/>
</dbReference>
<evidence type="ECO:0000256" key="4">
    <source>
        <dbReference type="SAM" id="SignalP"/>
    </source>
</evidence>
<dbReference type="AlphaFoldDB" id="A0A6J0JQZ2"/>
<keyword evidence="3" id="KW-0175">Coiled coil</keyword>
<dbReference type="Pfam" id="PF12854">
    <property type="entry name" value="PPR_1"/>
    <property type="match status" value="1"/>
</dbReference>
<accession>A0A6J0JQZ2</accession>
<dbReference type="Gene3D" id="1.25.40.10">
    <property type="entry name" value="Tetratricopeptide repeat domain"/>
    <property type="match status" value="2"/>
</dbReference>
<evidence type="ECO:0000256" key="3">
    <source>
        <dbReference type="SAM" id="Coils"/>
    </source>
</evidence>
<evidence type="ECO:0000313" key="5">
    <source>
        <dbReference type="Proteomes" id="UP000504610"/>
    </source>
</evidence>
<dbReference type="Pfam" id="PF13041">
    <property type="entry name" value="PPR_2"/>
    <property type="match status" value="1"/>
</dbReference>
<reference evidence="5" key="1">
    <citation type="journal article" date="2019" name="Database">
        <title>The radish genome database (RadishGD): an integrated information resource for radish genomics.</title>
        <authorList>
            <person name="Yu H.J."/>
            <person name="Baek S."/>
            <person name="Lee Y.J."/>
            <person name="Cho A."/>
            <person name="Mun J.H."/>
        </authorList>
    </citation>
    <scope>NUCLEOTIDE SEQUENCE [LARGE SCALE GENOMIC DNA]</scope>
    <source>
        <strain evidence="5">cv. WK10039</strain>
    </source>
</reference>
<keyword evidence="1" id="KW-0677">Repeat</keyword>
<dbReference type="RefSeq" id="XP_018438115.2">
    <property type="nucleotide sequence ID" value="XM_018582613.2"/>
</dbReference>
<reference evidence="6" key="2">
    <citation type="submission" date="2025-08" db="UniProtKB">
        <authorList>
            <consortium name="RefSeq"/>
        </authorList>
    </citation>
    <scope>IDENTIFICATION</scope>
    <source>
        <tissue evidence="6">Leaf</tissue>
    </source>
</reference>
<feature type="repeat" description="PPR" evidence="2">
    <location>
        <begin position="455"/>
        <end position="489"/>
    </location>
</feature>
<dbReference type="NCBIfam" id="TIGR00756">
    <property type="entry name" value="PPR"/>
    <property type="match status" value="2"/>
</dbReference>
<gene>
    <name evidence="6" type="primary">LOC108810501</name>
</gene>
<proteinExistence type="predicted"/>
<feature type="chain" id="PRO_5040761768" evidence="4">
    <location>
        <begin position="22"/>
        <end position="630"/>
    </location>
</feature>
<dbReference type="InterPro" id="IPR044578">
    <property type="entry name" value="BIR6-like"/>
</dbReference>
<dbReference type="InterPro" id="IPR002885">
    <property type="entry name" value="PPR_rpt"/>
</dbReference>
<dbReference type="PANTHER" id="PTHR47003:SF8">
    <property type="entry name" value="PENTACOTRIPEPTIDE-REPEAT REGION OF PRORP DOMAIN-CONTAINING PROTEIN"/>
    <property type="match status" value="1"/>
</dbReference>
<dbReference type="GeneID" id="108810501"/>
<feature type="coiled-coil region" evidence="3">
    <location>
        <begin position="504"/>
        <end position="531"/>
    </location>
</feature>
<dbReference type="InterPro" id="IPR011990">
    <property type="entry name" value="TPR-like_helical_dom_sf"/>
</dbReference>